<organism evidence="1 2">
    <name type="scientific">Oryza sativa subsp. indica</name>
    <name type="common">Rice</name>
    <dbReference type="NCBI Taxonomy" id="39946"/>
    <lineage>
        <taxon>Eukaryota</taxon>
        <taxon>Viridiplantae</taxon>
        <taxon>Streptophyta</taxon>
        <taxon>Embryophyta</taxon>
        <taxon>Tracheophyta</taxon>
        <taxon>Spermatophyta</taxon>
        <taxon>Magnoliopsida</taxon>
        <taxon>Liliopsida</taxon>
        <taxon>Poales</taxon>
        <taxon>Poaceae</taxon>
        <taxon>BOP clade</taxon>
        <taxon>Oryzoideae</taxon>
        <taxon>Oryzeae</taxon>
        <taxon>Oryzinae</taxon>
        <taxon>Oryza</taxon>
        <taxon>Oryza sativa</taxon>
    </lineage>
</organism>
<name>A2WXI1_ORYSI</name>
<dbReference type="HOGENOM" id="CLU_1404529_0_0_1"/>
<proteinExistence type="predicted"/>
<dbReference type="EMBL" id="CM000126">
    <property type="protein sequence ID" value="EAY76677.1"/>
    <property type="molecule type" value="Genomic_DNA"/>
</dbReference>
<accession>A2WXI1</accession>
<protein>
    <submittedName>
        <fullName evidence="1">Uncharacterized protein</fullName>
    </submittedName>
</protein>
<sequence>MELEGMRFALHQPTWMKDSRGTKTAAEPLEALGLDRTPERLQNLLQLQCELRVDNNESETRCIVVGCPLPVVYDEQALNRGGFINTTTVPSHFPYAMHSGRCRRSLAKLDFATVANSSTNLDFSWCTAAARSVNASLQPQHFKALAIGLKQRDAHSTIPCYYYYMSQLSNLRKLIKDVPTGEQATVYRFLSLSG</sequence>
<evidence type="ECO:0000313" key="1">
    <source>
        <dbReference type="EMBL" id="EAY76677.1"/>
    </source>
</evidence>
<dbReference type="Gramene" id="BGIOSGA004905-TA">
    <property type="protein sequence ID" value="BGIOSGA004905-PA"/>
    <property type="gene ID" value="BGIOSGA004905"/>
</dbReference>
<evidence type="ECO:0000313" key="2">
    <source>
        <dbReference type="Proteomes" id="UP000007015"/>
    </source>
</evidence>
<dbReference type="AlphaFoldDB" id="A2WXI1"/>
<gene>
    <name evidence="1" type="ORF">OsI_04632</name>
</gene>
<keyword evidence="2" id="KW-1185">Reference proteome</keyword>
<dbReference type="Proteomes" id="UP000007015">
    <property type="component" value="Chromosome 1"/>
</dbReference>
<reference evidence="1 2" key="1">
    <citation type="journal article" date="2005" name="PLoS Biol.">
        <title>The genomes of Oryza sativa: a history of duplications.</title>
        <authorList>
            <person name="Yu J."/>
            <person name="Wang J."/>
            <person name="Lin W."/>
            <person name="Li S."/>
            <person name="Li H."/>
            <person name="Zhou J."/>
            <person name="Ni P."/>
            <person name="Dong W."/>
            <person name="Hu S."/>
            <person name="Zeng C."/>
            <person name="Zhang J."/>
            <person name="Zhang Y."/>
            <person name="Li R."/>
            <person name="Xu Z."/>
            <person name="Li S."/>
            <person name="Li X."/>
            <person name="Zheng H."/>
            <person name="Cong L."/>
            <person name="Lin L."/>
            <person name="Yin J."/>
            <person name="Geng J."/>
            <person name="Li G."/>
            <person name="Shi J."/>
            <person name="Liu J."/>
            <person name="Lv H."/>
            <person name="Li J."/>
            <person name="Wang J."/>
            <person name="Deng Y."/>
            <person name="Ran L."/>
            <person name="Shi X."/>
            <person name="Wang X."/>
            <person name="Wu Q."/>
            <person name="Li C."/>
            <person name="Ren X."/>
            <person name="Wang J."/>
            <person name="Wang X."/>
            <person name="Li D."/>
            <person name="Liu D."/>
            <person name="Zhang X."/>
            <person name="Ji Z."/>
            <person name="Zhao W."/>
            <person name="Sun Y."/>
            <person name="Zhang Z."/>
            <person name="Bao J."/>
            <person name="Han Y."/>
            <person name="Dong L."/>
            <person name="Ji J."/>
            <person name="Chen P."/>
            <person name="Wu S."/>
            <person name="Liu J."/>
            <person name="Xiao Y."/>
            <person name="Bu D."/>
            <person name="Tan J."/>
            <person name="Yang L."/>
            <person name="Ye C."/>
            <person name="Zhang J."/>
            <person name="Xu J."/>
            <person name="Zhou Y."/>
            <person name="Yu Y."/>
            <person name="Zhang B."/>
            <person name="Zhuang S."/>
            <person name="Wei H."/>
            <person name="Liu B."/>
            <person name="Lei M."/>
            <person name="Yu H."/>
            <person name="Li Y."/>
            <person name="Xu H."/>
            <person name="Wei S."/>
            <person name="He X."/>
            <person name="Fang L."/>
            <person name="Zhang Z."/>
            <person name="Zhang Y."/>
            <person name="Huang X."/>
            <person name="Su Z."/>
            <person name="Tong W."/>
            <person name="Li J."/>
            <person name="Tong Z."/>
            <person name="Li S."/>
            <person name="Ye J."/>
            <person name="Wang L."/>
            <person name="Fang L."/>
            <person name="Lei T."/>
            <person name="Chen C."/>
            <person name="Chen H."/>
            <person name="Xu Z."/>
            <person name="Li H."/>
            <person name="Huang H."/>
            <person name="Zhang F."/>
            <person name="Xu H."/>
            <person name="Li N."/>
            <person name="Zhao C."/>
            <person name="Li S."/>
            <person name="Dong L."/>
            <person name="Huang Y."/>
            <person name="Li L."/>
            <person name="Xi Y."/>
            <person name="Qi Q."/>
            <person name="Li W."/>
            <person name="Zhang B."/>
            <person name="Hu W."/>
            <person name="Zhang Y."/>
            <person name="Tian X."/>
            <person name="Jiao Y."/>
            <person name="Liang X."/>
            <person name="Jin J."/>
            <person name="Gao L."/>
            <person name="Zheng W."/>
            <person name="Hao B."/>
            <person name="Liu S."/>
            <person name="Wang W."/>
            <person name="Yuan L."/>
            <person name="Cao M."/>
            <person name="McDermott J."/>
            <person name="Samudrala R."/>
            <person name="Wang J."/>
            <person name="Wong G.K."/>
            <person name="Yang H."/>
        </authorList>
    </citation>
    <scope>NUCLEOTIDE SEQUENCE [LARGE SCALE GENOMIC DNA]</scope>
    <source>
        <strain evidence="2">cv. 93-11</strain>
    </source>
</reference>